<dbReference type="InterPro" id="IPR036388">
    <property type="entry name" value="WH-like_DNA-bd_sf"/>
</dbReference>
<feature type="domain" description="HTH gntR-type" evidence="4">
    <location>
        <begin position="9"/>
        <end position="77"/>
    </location>
</feature>
<proteinExistence type="predicted"/>
<dbReference type="RefSeq" id="WP_092335037.1">
    <property type="nucleotide sequence ID" value="NZ_FNCP01000025.1"/>
</dbReference>
<dbReference type="InterPro" id="IPR000524">
    <property type="entry name" value="Tscrpt_reg_HTH_GntR"/>
</dbReference>
<dbReference type="EMBL" id="FNCP01000025">
    <property type="protein sequence ID" value="SDI04903.1"/>
    <property type="molecule type" value="Genomic_DNA"/>
</dbReference>
<dbReference type="Pfam" id="PF00392">
    <property type="entry name" value="GntR"/>
    <property type="match status" value="1"/>
</dbReference>
<dbReference type="Gene3D" id="1.10.10.10">
    <property type="entry name" value="Winged helix-like DNA-binding domain superfamily/Winged helix DNA-binding domain"/>
    <property type="match status" value="1"/>
</dbReference>
<keyword evidence="2" id="KW-0238">DNA-binding</keyword>
<evidence type="ECO:0000313" key="6">
    <source>
        <dbReference type="Proteomes" id="UP000198656"/>
    </source>
</evidence>
<accession>A0A1G8HE45</accession>
<evidence type="ECO:0000256" key="1">
    <source>
        <dbReference type="ARBA" id="ARBA00023015"/>
    </source>
</evidence>
<gene>
    <name evidence="5" type="ORF">SAMN05443529_12518</name>
</gene>
<evidence type="ECO:0000256" key="2">
    <source>
        <dbReference type="ARBA" id="ARBA00023125"/>
    </source>
</evidence>
<keyword evidence="1" id="KW-0805">Transcription regulation</keyword>
<evidence type="ECO:0000259" key="4">
    <source>
        <dbReference type="PROSITE" id="PS50949"/>
    </source>
</evidence>
<keyword evidence="3" id="KW-0804">Transcription</keyword>
<dbReference type="InterPro" id="IPR036390">
    <property type="entry name" value="WH_DNA-bd_sf"/>
</dbReference>
<dbReference type="GO" id="GO:0003700">
    <property type="term" value="F:DNA-binding transcription factor activity"/>
    <property type="evidence" value="ECO:0007669"/>
    <property type="project" value="InterPro"/>
</dbReference>
<dbReference type="STRING" id="1121419.SAMN05443529_12518"/>
<organism evidence="5 6">
    <name type="scientific">Desulfosporosinus hippei DSM 8344</name>
    <dbReference type="NCBI Taxonomy" id="1121419"/>
    <lineage>
        <taxon>Bacteria</taxon>
        <taxon>Bacillati</taxon>
        <taxon>Bacillota</taxon>
        <taxon>Clostridia</taxon>
        <taxon>Eubacteriales</taxon>
        <taxon>Desulfitobacteriaceae</taxon>
        <taxon>Desulfosporosinus</taxon>
    </lineage>
</organism>
<dbReference type="SUPFAM" id="SSF46785">
    <property type="entry name" value="Winged helix' DNA-binding domain"/>
    <property type="match status" value="1"/>
</dbReference>
<name>A0A1G8HE45_9FIRM</name>
<protein>
    <submittedName>
        <fullName evidence="5">GntR family transcriptional regulator</fullName>
    </submittedName>
</protein>
<keyword evidence="6" id="KW-1185">Reference proteome</keyword>
<dbReference type="PANTHER" id="PTHR38445">
    <property type="entry name" value="HTH-TYPE TRANSCRIPTIONAL REPRESSOR YTRA"/>
    <property type="match status" value="1"/>
</dbReference>
<dbReference type="FunFam" id="1.10.10.10:FF:000079">
    <property type="entry name" value="GntR family transcriptional regulator"/>
    <property type="match status" value="1"/>
</dbReference>
<evidence type="ECO:0000313" key="5">
    <source>
        <dbReference type="EMBL" id="SDI04903.1"/>
    </source>
</evidence>
<dbReference type="PROSITE" id="PS50949">
    <property type="entry name" value="HTH_GNTR"/>
    <property type="match status" value="1"/>
</dbReference>
<evidence type="ECO:0000256" key="3">
    <source>
        <dbReference type="ARBA" id="ARBA00023163"/>
    </source>
</evidence>
<reference evidence="6" key="1">
    <citation type="submission" date="2016-10" db="EMBL/GenBank/DDBJ databases">
        <authorList>
            <person name="Varghese N."/>
            <person name="Submissions S."/>
        </authorList>
    </citation>
    <scope>NUCLEOTIDE SEQUENCE [LARGE SCALE GENOMIC DNA]</scope>
    <source>
        <strain evidence="6">DSM 8344</strain>
    </source>
</reference>
<dbReference type="OrthoDB" id="9802328at2"/>
<dbReference type="Proteomes" id="UP000198656">
    <property type="component" value="Unassembled WGS sequence"/>
</dbReference>
<dbReference type="PRINTS" id="PR00035">
    <property type="entry name" value="HTHGNTR"/>
</dbReference>
<sequence>MELDRKSGVPYYIQLKEQIRRRITQGIWPAGTKLPPERELAKSIAVSRNTVSQAYKELEGEGVLSSARGKGTFVEDTALIMQQESRKEKVLRIVDLAMEEAVGLGFSIDDFVSFVHVRGMEKKDQLSRMKVAYLVSNPEQLADVNWNLGPGVNLFPLLLSELQESPRAQECISGMDMAITGVSRLAEVKILLGKQHIPILGISLQPRLDTIVRIAKLSIGREFALVCESNQYAEKIKLALRQAGLYPAFRTLIQPNETNLREVLPQCGAVILAPRLRFRVEKVLPENMECIEFHFEPDAGSLNLLRGALLELKGEKF</sequence>
<dbReference type="GO" id="GO:0003677">
    <property type="term" value="F:DNA binding"/>
    <property type="evidence" value="ECO:0007669"/>
    <property type="project" value="UniProtKB-KW"/>
</dbReference>
<dbReference type="CDD" id="cd07377">
    <property type="entry name" value="WHTH_GntR"/>
    <property type="match status" value="1"/>
</dbReference>
<dbReference type="SMART" id="SM00345">
    <property type="entry name" value="HTH_GNTR"/>
    <property type="match status" value="1"/>
</dbReference>
<dbReference type="AlphaFoldDB" id="A0A1G8HE45"/>
<dbReference type="PANTHER" id="PTHR38445:SF9">
    <property type="entry name" value="HTH-TYPE TRANSCRIPTIONAL REPRESSOR YTRA"/>
    <property type="match status" value="1"/>
</dbReference>